<reference evidence="1 2" key="1">
    <citation type="submission" date="2014-03" db="EMBL/GenBank/DDBJ databases">
        <title>Bradyrhizobium valentinum sp. nov., isolated from effective nodules of Lupinus mariae-josephae, a lupine endemic of basic-lime soils in Eastern Spain.</title>
        <authorList>
            <person name="Duran D."/>
            <person name="Rey L."/>
            <person name="Navarro A."/>
            <person name="Busquets A."/>
            <person name="Imperial J."/>
            <person name="Ruiz-Argueso T."/>
        </authorList>
    </citation>
    <scope>NUCLEOTIDE SEQUENCE [LARGE SCALE GENOMIC DNA]</scope>
    <source>
        <strain evidence="1 2">Ro19</strain>
    </source>
</reference>
<dbReference type="AlphaFoldDB" id="A0A0R3MGN1"/>
<keyword evidence="2" id="KW-1185">Reference proteome</keyword>
<dbReference type="InterPro" id="IPR029035">
    <property type="entry name" value="DHS-like_NAD/FAD-binding_dom"/>
</dbReference>
<gene>
    <name evidence="1" type="ORF">CQ13_33785</name>
</gene>
<dbReference type="Gene3D" id="3.40.50.1220">
    <property type="entry name" value="TPP-binding domain"/>
    <property type="match status" value="1"/>
</dbReference>
<evidence type="ECO:0000313" key="1">
    <source>
        <dbReference type="EMBL" id="KRR19396.1"/>
    </source>
</evidence>
<protein>
    <submittedName>
        <fullName evidence="1">Uncharacterized protein</fullName>
    </submittedName>
</protein>
<sequence>MGRKVSNGAPARGCPSRRIWLLRSAGAEGLGHLRPADRSHRQDHAAKALYIAAGLSGAILHRGGIKGTDLIVAISIDKNAPIFEFAHIGSDANRLLAAPMLPSCASAAAFVRPDRELEEAVTIEVRFDAIVVGAGIAGMPPRYLWPSST</sequence>
<name>A0A0R3MGN1_9BRAD</name>
<proteinExistence type="predicted"/>
<dbReference type="EMBL" id="LLYA01000186">
    <property type="protein sequence ID" value="KRR19396.1"/>
    <property type="molecule type" value="Genomic_DNA"/>
</dbReference>
<evidence type="ECO:0000313" key="2">
    <source>
        <dbReference type="Proteomes" id="UP000052023"/>
    </source>
</evidence>
<comment type="caution">
    <text evidence="1">The sequence shown here is derived from an EMBL/GenBank/DDBJ whole genome shotgun (WGS) entry which is preliminary data.</text>
</comment>
<accession>A0A0R3MGN1</accession>
<organism evidence="1 2">
    <name type="scientific">Bradyrhizobium retamae</name>
    <dbReference type="NCBI Taxonomy" id="1300035"/>
    <lineage>
        <taxon>Bacteria</taxon>
        <taxon>Pseudomonadati</taxon>
        <taxon>Pseudomonadota</taxon>
        <taxon>Alphaproteobacteria</taxon>
        <taxon>Hyphomicrobiales</taxon>
        <taxon>Nitrobacteraceae</taxon>
        <taxon>Bradyrhizobium</taxon>
    </lineage>
</organism>
<dbReference type="Proteomes" id="UP000052023">
    <property type="component" value="Unassembled WGS sequence"/>
</dbReference>
<dbReference type="SUPFAM" id="SSF52467">
    <property type="entry name" value="DHS-like NAD/FAD-binding domain"/>
    <property type="match status" value="1"/>
</dbReference>